<evidence type="ECO:0000256" key="1">
    <source>
        <dbReference type="SAM" id="Phobius"/>
    </source>
</evidence>
<keyword evidence="3" id="KW-1185">Reference proteome</keyword>
<feature type="transmembrane region" description="Helical" evidence="1">
    <location>
        <begin position="101"/>
        <end position="125"/>
    </location>
</feature>
<feature type="transmembrane region" description="Helical" evidence="1">
    <location>
        <begin position="62"/>
        <end position="81"/>
    </location>
</feature>
<dbReference type="Proteomes" id="UP000632766">
    <property type="component" value="Unassembled WGS sequence"/>
</dbReference>
<reference evidence="2 3" key="1">
    <citation type="journal article" date="2021" name="Int. J. Syst. Evol. Microbiol.">
        <title>Amazonocrinis nigriterrae gen. nov., sp. nov., Atlanticothrix silvestris gen. nov., sp. nov. and Dendronalium phyllosphericum gen. nov., sp. nov., nostocacean cyanobacteria from Brazilian environments.</title>
        <authorList>
            <person name="Alvarenga D.O."/>
            <person name="Andreote A.P.D."/>
            <person name="Branco L.H.Z."/>
            <person name="Delbaje E."/>
            <person name="Cruz R.B."/>
            <person name="Varani A.M."/>
            <person name="Fiore M.F."/>
        </authorList>
    </citation>
    <scope>NUCLEOTIDE SEQUENCE [LARGE SCALE GENOMIC DNA]</scope>
    <source>
        <strain evidence="2 3">CENA67</strain>
    </source>
</reference>
<keyword evidence="1" id="KW-0472">Membrane</keyword>
<proteinExistence type="predicted"/>
<sequence>MKIAQYGTAIVVIHAIANGLHGLAHIEIPVALCVLQSSFVGIVIFLVPIIAAVLLWTQFYRIGSWLLLGSIAGSLLFGIYNHFLVVSPDHVSQVSLAGWGLFFQVTAILILIVDGFGCWIGIWALKAIQQPEKVIS</sequence>
<keyword evidence="1" id="KW-0812">Transmembrane</keyword>
<keyword evidence="1" id="KW-1133">Transmembrane helix</keyword>
<dbReference type="EMBL" id="JAECZC010000032">
    <property type="protein sequence ID" value="MBH8563975.1"/>
    <property type="molecule type" value="Genomic_DNA"/>
</dbReference>
<organism evidence="2 3">
    <name type="scientific">Amazonocrinis nigriterrae CENA67</name>
    <dbReference type="NCBI Taxonomy" id="2794033"/>
    <lineage>
        <taxon>Bacteria</taxon>
        <taxon>Bacillati</taxon>
        <taxon>Cyanobacteriota</taxon>
        <taxon>Cyanophyceae</taxon>
        <taxon>Nostocales</taxon>
        <taxon>Nostocaceae</taxon>
        <taxon>Amazonocrinis</taxon>
        <taxon>Amazonocrinis nigriterrae</taxon>
    </lineage>
</organism>
<gene>
    <name evidence="2" type="ORF">I8748_17595</name>
</gene>
<dbReference type="RefSeq" id="WP_198125837.1">
    <property type="nucleotide sequence ID" value="NZ_JAECZC010000032.1"/>
</dbReference>
<evidence type="ECO:0000313" key="3">
    <source>
        <dbReference type="Proteomes" id="UP000632766"/>
    </source>
</evidence>
<evidence type="ECO:0000313" key="2">
    <source>
        <dbReference type="EMBL" id="MBH8563975.1"/>
    </source>
</evidence>
<feature type="transmembrane region" description="Helical" evidence="1">
    <location>
        <begin position="28"/>
        <end position="55"/>
    </location>
</feature>
<name>A0A8J7HV42_9NOST</name>
<comment type="caution">
    <text evidence="2">The sequence shown here is derived from an EMBL/GenBank/DDBJ whole genome shotgun (WGS) entry which is preliminary data.</text>
</comment>
<protein>
    <submittedName>
        <fullName evidence="2">Uncharacterized protein</fullName>
    </submittedName>
</protein>
<accession>A0A8J7HV42</accession>
<dbReference type="AlphaFoldDB" id="A0A8J7HV42"/>